<keyword evidence="3" id="KW-1185">Reference proteome</keyword>
<reference evidence="3" key="1">
    <citation type="journal article" date="2019" name="Int. J. Syst. Evol. Microbiol.">
        <title>The Global Catalogue of Microorganisms (GCM) 10K type strain sequencing project: providing services to taxonomists for standard genome sequencing and annotation.</title>
        <authorList>
            <consortium name="The Broad Institute Genomics Platform"/>
            <consortium name="The Broad Institute Genome Sequencing Center for Infectious Disease"/>
            <person name="Wu L."/>
            <person name="Ma J."/>
        </authorList>
    </citation>
    <scope>NUCLEOTIDE SEQUENCE [LARGE SCALE GENOMIC DNA]</scope>
    <source>
        <strain evidence="3">CCM 7526</strain>
    </source>
</reference>
<name>A0ABW4ALL0_9ACTN</name>
<dbReference type="Pfam" id="PF10544">
    <property type="entry name" value="T5orf172"/>
    <property type="match status" value="1"/>
</dbReference>
<dbReference type="EMBL" id="JBHTMK010000051">
    <property type="protein sequence ID" value="MFD1371076.1"/>
    <property type="molecule type" value="Genomic_DNA"/>
</dbReference>
<dbReference type="RefSeq" id="WP_317789538.1">
    <property type="nucleotide sequence ID" value="NZ_AP028461.1"/>
</dbReference>
<accession>A0ABW4ALL0</accession>
<evidence type="ECO:0000313" key="2">
    <source>
        <dbReference type="EMBL" id="MFD1371076.1"/>
    </source>
</evidence>
<protein>
    <submittedName>
        <fullName evidence="2">GIY-YIG nuclease family protein</fullName>
    </submittedName>
</protein>
<gene>
    <name evidence="2" type="ORF">ACFQ5G_37575</name>
</gene>
<proteinExistence type="predicted"/>
<feature type="domain" description="Bacteriophage T5 Orf172 DNA-binding" evidence="1">
    <location>
        <begin position="14"/>
        <end position="93"/>
    </location>
</feature>
<evidence type="ECO:0000259" key="1">
    <source>
        <dbReference type="SMART" id="SM00974"/>
    </source>
</evidence>
<comment type="caution">
    <text evidence="2">The sequence shown here is derived from an EMBL/GenBank/DDBJ whole genome shotgun (WGS) entry which is preliminary data.</text>
</comment>
<dbReference type="SMART" id="SM00974">
    <property type="entry name" value="T5orf172"/>
    <property type="match status" value="1"/>
</dbReference>
<sequence length="314" mass="35335">MAYRVGFVYILSNPVMPGLVKVGYTDLLPEDRARKLRSTGVPVHFVVEHRMLTSHPQAVERAAHRILKGVRVSEQREFFATEVSVAVDAVRQAAAEQDGIESWQTSEPVRLSHGDRIALSLRKGQMFAVLPYRATSEIQPPLDLWQAHHDGDVLELMAEDDPRSVSGFSVMDHYGDEDPVPYLNREEDAVNGWLIGKERLSPGQRLLWLDGECNKPATLIGWFEFHAFGQVVCRTWNPQVTDEGWPVSLNHFDIEPTPTMTAVLHKSCRLPRPELSDSARAQALRSADYGTRPQPADHWLTQLQARGRRASSSD</sequence>
<dbReference type="Proteomes" id="UP001597183">
    <property type="component" value="Unassembled WGS sequence"/>
</dbReference>
<evidence type="ECO:0000313" key="3">
    <source>
        <dbReference type="Proteomes" id="UP001597183"/>
    </source>
</evidence>
<dbReference type="InterPro" id="IPR018306">
    <property type="entry name" value="Phage_T5_Orf172_DNA-bd"/>
</dbReference>
<organism evidence="2 3">
    <name type="scientific">Actinoplanes sichuanensis</name>
    <dbReference type="NCBI Taxonomy" id="512349"/>
    <lineage>
        <taxon>Bacteria</taxon>
        <taxon>Bacillati</taxon>
        <taxon>Actinomycetota</taxon>
        <taxon>Actinomycetes</taxon>
        <taxon>Micromonosporales</taxon>
        <taxon>Micromonosporaceae</taxon>
        <taxon>Actinoplanes</taxon>
    </lineage>
</organism>